<gene>
    <name evidence="1" type="ORF">SDC9_08368</name>
</gene>
<dbReference type="AlphaFoldDB" id="A0A644T767"/>
<proteinExistence type="predicted"/>
<reference evidence="1" key="1">
    <citation type="submission" date="2019-08" db="EMBL/GenBank/DDBJ databases">
        <authorList>
            <person name="Kucharzyk K."/>
            <person name="Murdoch R.W."/>
            <person name="Higgins S."/>
            <person name="Loffler F."/>
        </authorList>
    </citation>
    <scope>NUCLEOTIDE SEQUENCE</scope>
</reference>
<organism evidence="1">
    <name type="scientific">bioreactor metagenome</name>
    <dbReference type="NCBI Taxonomy" id="1076179"/>
    <lineage>
        <taxon>unclassified sequences</taxon>
        <taxon>metagenomes</taxon>
        <taxon>ecological metagenomes</taxon>
    </lineage>
</organism>
<name>A0A644T767_9ZZZZ</name>
<sequence>MNNIKKVFLGVLLLCSLSSGAFANAYGYIWVAGTMGYYDDIDYGDDKTNYVLKPEFKKGVPDINKIIRIEAKNRMYWNLSIIQDISKEFSTLKKQKVCDNARYSFSVFMTNEHPDCSVDNFIKKIEIGPTKGGGIYFELTNPIKARILGYVTVDFGMFMLVEQIDVLKK</sequence>
<comment type="caution">
    <text evidence="1">The sequence shown here is derived from an EMBL/GenBank/DDBJ whole genome shotgun (WGS) entry which is preliminary data.</text>
</comment>
<evidence type="ECO:0000313" key="1">
    <source>
        <dbReference type="EMBL" id="MPL62748.1"/>
    </source>
</evidence>
<protein>
    <submittedName>
        <fullName evidence="1">Uncharacterized protein</fullName>
    </submittedName>
</protein>
<accession>A0A644T767</accession>
<dbReference type="EMBL" id="VSSQ01000018">
    <property type="protein sequence ID" value="MPL62748.1"/>
    <property type="molecule type" value="Genomic_DNA"/>
</dbReference>